<accession>A0A8H3LDQ7</accession>
<evidence type="ECO:0000256" key="1">
    <source>
        <dbReference type="SAM" id="MobiDB-lite"/>
    </source>
</evidence>
<protein>
    <submittedName>
        <fullName evidence="2">Uncharacterized protein</fullName>
    </submittedName>
</protein>
<feature type="region of interest" description="Disordered" evidence="1">
    <location>
        <begin position="68"/>
        <end position="101"/>
    </location>
</feature>
<sequence>MSSINNILSPTDSNVLLSKEVKPIYRPMYKYKLQDAISLQRSKAALAHLFRNHEERFSILPLPQESSLDPVFPQPQESPLESPVLPLSQESPLEEHQIKKKDVEERENEIISVYTTILVDLC</sequence>
<dbReference type="Proteomes" id="UP000615446">
    <property type="component" value="Unassembled WGS sequence"/>
</dbReference>
<name>A0A8H3LDQ7_9GLOM</name>
<evidence type="ECO:0000313" key="2">
    <source>
        <dbReference type="EMBL" id="GES86618.1"/>
    </source>
</evidence>
<proteinExistence type="predicted"/>
<dbReference type="EMBL" id="BLAL01000162">
    <property type="protein sequence ID" value="GES86618.1"/>
    <property type="molecule type" value="Genomic_DNA"/>
</dbReference>
<organism evidence="2 3">
    <name type="scientific">Rhizophagus clarus</name>
    <dbReference type="NCBI Taxonomy" id="94130"/>
    <lineage>
        <taxon>Eukaryota</taxon>
        <taxon>Fungi</taxon>
        <taxon>Fungi incertae sedis</taxon>
        <taxon>Mucoromycota</taxon>
        <taxon>Glomeromycotina</taxon>
        <taxon>Glomeromycetes</taxon>
        <taxon>Glomerales</taxon>
        <taxon>Glomeraceae</taxon>
        <taxon>Rhizophagus</taxon>
    </lineage>
</organism>
<evidence type="ECO:0000313" key="3">
    <source>
        <dbReference type="Proteomes" id="UP000615446"/>
    </source>
</evidence>
<dbReference type="AlphaFoldDB" id="A0A8H3LDQ7"/>
<reference evidence="2" key="1">
    <citation type="submission" date="2019-10" db="EMBL/GenBank/DDBJ databases">
        <title>Conservation and host-specific expression of non-tandemly repeated heterogenous ribosome RNA gene in arbuscular mycorrhizal fungi.</title>
        <authorList>
            <person name="Maeda T."/>
            <person name="Kobayashi Y."/>
            <person name="Nakagawa T."/>
            <person name="Ezawa T."/>
            <person name="Yamaguchi K."/>
            <person name="Bino T."/>
            <person name="Nishimoto Y."/>
            <person name="Shigenobu S."/>
            <person name="Kawaguchi M."/>
        </authorList>
    </citation>
    <scope>NUCLEOTIDE SEQUENCE</scope>
    <source>
        <strain evidence="2">HR1</strain>
    </source>
</reference>
<gene>
    <name evidence="2" type="ORF">RCL2_001367100</name>
</gene>
<comment type="caution">
    <text evidence="2">The sequence shown here is derived from an EMBL/GenBank/DDBJ whole genome shotgun (WGS) entry which is preliminary data.</text>
</comment>